<dbReference type="Proteomes" id="UP000015441">
    <property type="component" value="Unassembled WGS sequence"/>
</dbReference>
<evidence type="ECO:0000313" key="2">
    <source>
        <dbReference type="EMBL" id="CCU82614.1"/>
    </source>
</evidence>
<dbReference type="HOGENOM" id="CLU_127756_0_1_1"/>
<comment type="caution">
    <text evidence="2">The sequence shown here is derived from an EMBL/GenBank/DDBJ whole genome shotgun (WGS) entry which is preliminary data.</text>
</comment>
<protein>
    <submittedName>
        <fullName evidence="2">CSEP0089 putative effector protein</fullName>
    </submittedName>
</protein>
<accession>N1JI87</accession>
<name>N1JI87_BLUG1</name>
<evidence type="ECO:0000313" key="3">
    <source>
        <dbReference type="Proteomes" id="UP000015441"/>
    </source>
</evidence>
<dbReference type="InParanoid" id="N1JI87"/>
<dbReference type="EMBL" id="CAUH01006661">
    <property type="protein sequence ID" value="CCU82614.1"/>
    <property type="molecule type" value="Genomic_DNA"/>
</dbReference>
<keyword evidence="1" id="KW-0732">Signal</keyword>
<dbReference type="AlphaFoldDB" id="N1JI87"/>
<gene>
    <name evidence="2" type="ORF">BGHDH14_bgh03138</name>
</gene>
<reference evidence="2 3" key="1">
    <citation type="journal article" date="2010" name="Science">
        <title>Genome expansion and gene loss in powdery mildew fungi reveal tradeoffs in extreme parasitism.</title>
        <authorList>
            <person name="Spanu P.D."/>
            <person name="Abbott J.C."/>
            <person name="Amselem J."/>
            <person name="Burgis T.A."/>
            <person name="Soanes D.M."/>
            <person name="Stueber K."/>
            <person name="Ver Loren van Themaat E."/>
            <person name="Brown J.K.M."/>
            <person name="Butcher S.A."/>
            <person name="Gurr S.J."/>
            <person name="Lebrun M.-H."/>
            <person name="Ridout C.J."/>
            <person name="Schulze-Lefert P."/>
            <person name="Talbot N.J."/>
            <person name="Ahmadinejad N."/>
            <person name="Ametz C."/>
            <person name="Barton G.R."/>
            <person name="Benjdia M."/>
            <person name="Bidzinski P."/>
            <person name="Bindschedler L.V."/>
            <person name="Both M."/>
            <person name="Brewer M.T."/>
            <person name="Cadle-Davidson L."/>
            <person name="Cadle-Davidson M.M."/>
            <person name="Collemare J."/>
            <person name="Cramer R."/>
            <person name="Frenkel O."/>
            <person name="Godfrey D."/>
            <person name="Harriman J."/>
            <person name="Hoede C."/>
            <person name="King B.C."/>
            <person name="Klages S."/>
            <person name="Kleemann J."/>
            <person name="Knoll D."/>
            <person name="Koti P.S."/>
            <person name="Kreplak J."/>
            <person name="Lopez-Ruiz F.J."/>
            <person name="Lu X."/>
            <person name="Maekawa T."/>
            <person name="Mahanil S."/>
            <person name="Micali C."/>
            <person name="Milgroom M.G."/>
            <person name="Montana G."/>
            <person name="Noir S."/>
            <person name="O'Connell R.J."/>
            <person name="Oberhaensli S."/>
            <person name="Parlange F."/>
            <person name="Pedersen C."/>
            <person name="Quesneville H."/>
            <person name="Reinhardt R."/>
            <person name="Rott M."/>
            <person name="Sacristan S."/>
            <person name="Schmidt S.M."/>
            <person name="Schoen M."/>
            <person name="Skamnioti P."/>
            <person name="Sommer H."/>
            <person name="Stephens A."/>
            <person name="Takahara H."/>
            <person name="Thordal-Christensen H."/>
            <person name="Vigouroux M."/>
            <person name="Wessling R."/>
            <person name="Wicker T."/>
            <person name="Panstruga R."/>
        </authorList>
    </citation>
    <scope>NUCLEOTIDE SEQUENCE [LARGE SCALE GENOMIC DNA]</scope>
    <source>
        <strain evidence="2">DH14</strain>
    </source>
</reference>
<proteinExistence type="predicted"/>
<feature type="signal peptide" evidence="1">
    <location>
        <begin position="1"/>
        <end position="21"/>
    </location>
</feature>
<feature type="chain" id="PRO_5004106928" evidence="1">
    <location>
        <begin position="22"/>
        <end position="152"/>
    </location>
</feature>
<organism evidence="2 3">
    <name type="scientific">Blumeria graminis f. sp. hordei (strain DH14)</name>
    <name type="common">Barley powdery mildew</name>
    <name type="synonym">Oidium monilioides f. sp. hordei</name>
    <dbReference type="NCBI Taxonomy" id="546991"/>
    <lineage>
        <taxon>Eukaryota</taxon>
        <taxon>Fungi</taxon>
        <taxon>Dikarya</taxon>
        <taxon>Ascomycota</taxon>
        <taxon>Pezizomycotina</taxon>
        <taxon>Leotiomycetes</taxon>
        <taxon>Erysiphales</taxon>
        <taxon>Erysiphaceae</taxon>
        <taxon>Blumeria</taxon>
        <taxon>Blumeria hordei</taxon>
    </lineage>
</organism>
<evidence type="ECO:0000256" key="1">
    <source>
        <dbReference type="SAM" id="SignalP"/>
    </source>
</evidence>
<keyword evidence="3" id="KW-1185">Reference proteome</keyword>
<sequence length="152" mass="17557">MRLTSLAVILQSASFFVTIFAVGTKSHINEEDKEFDCSGRKFLPAEYNHVERMQLTDPVNELGLTMDGIYKDLLQDRTEKGMCAFKDKDDGYYKYFQLINLWTSRKVENGNAMYSYILVSDRNNRANAMIKRMTIYAVDGTSKESYSICKIR</sequence>